<dbReference type="InterPro" id="IPR004027">
    <property type="entry name" value="SEC_C_motif"/>
</dbReference>
<dbReference type="InterPro" id="IPR036255">
    <property type="entry name" value="YgfB-like_sf"/>
</dbReference>
<dbReference type="PANTHER" id="PTHR33747">
    <property type="entry name" value="UPF0225 PROTEIN SCO1677"/>
    <property type="match status" value="1"/>
</dbReference>
<dbReference type="Pfam" id="PF02810">
    <property type="entry name" value="SEC-C"/>
    <property type="match status" value="1"/>
</dbReference>
<accession>A0A7W2EFN6</accession>
<name>A0A7W2EFN6_9BURK</name>
<proteinExistence type="predicted"/>
<dbReference type="Proteomes" id="UP000566711">
    <property type="component" value="Unassembled WGS sequence"/>
</dbReference>
<dbReference type="AlphaFoldDB" id="A0A7W2EFN6"/>
<dbReference type="InterPro" id="IPR011978">
    <property type="entry name" value="YgfB-like"/>
</dbReference>
<sequence>MNNASLAVPLSDDEYEALGALLAQARPGADVSDVSTLEGLLTAIVVAPGLTAPGTWLPQILDGMAESPQTERALNLVMRHYNHLAQWLQQDAASFEPIFHCGPEWGIGDWCRGFLKGMQLDAAGWAPLLATQPDWFTPMQQLAATEGRDASMTDEETERWMDAVAPAVIAINAARLGRRPGTTAHAARPVQRATPKVGRNDPCPCGSGKKYKKCCGAADA</sequence>
<protein>
    <submittedName>
        <fullName evidence="2">UPF0149 family protein</fullName>
    </submittedName>
</protein>
<dbReference type="Gene3D" id="3.10.450.50">
    <property type="match status" value="1"/>
</dbReference>
<dbReference type="Pfam" id="PF03695">
    <property type="entry name" value="UPF0149"/>
    <property type="match status" value="1"/>
</dbReference>
<comment type="caution">
    <text evidence="2">The sequence shown here is derived from an EMBL/GenBank/DDBJ whole genome shotgun (WGS) entry which is preliminary data.</text>
</comment>
<gene>
    <name evidence="2" type="ORF">H3H36_06860</name>
</gene>
<feature type="region of interest" description="Disordered" evidence="1">
    <location>
        <begin position="180"/>
        <end position="202"/>
    </location>
</feature>
<evidence type="ECO:0000313" key="2">
    <source>
        <dbReference type="EMBL" id="MBA5605083.1"/>
    </source>
</evidence>
<dbReference type="NCBIfam" id="TIGR02292">
    <property type="entry name" value="ygfB_yecA"/>
    <property type="match status" value="1"/>
</dbReference>
<dbReference type="EMBL" id="JACEZS010000004">
    <property type="protein sequence ID" value="MBA5605083.1"/>
    <property type="molecule type" value="Genomic_DNA"/>
</dbReference>
<organism evidence="2 3">
    <name type="scientific">Rugamonas fusca</name>
    <dbReference type="NCBI Taxonomy" id="2758568"/>
    <lineage>
        <taxon>Bacteria</taxon>
        <taxon>Pseudomonadati</taxon>
        <taxon>Pseudomonadota</taxon>
        <taxon>Betaproteobacteria</taxon>
        <taxon>Burkholderiales</taxon>
        <taxon>Oxalobacteraceae</taxon>
        <taxon>Telluria group</taxon>
        <taxon>Rugamonas</taxon>
    </lineage>
</organism>
<dbReference type="PANTHER" id="PTHR33747:SF1">
    <property type="entry name" value="ADENYLATE CYCLASE-ASSOCIATED CAP C-TERMINAL DOMAIN-CONTAINING PROTEIN"/>
    <property type="match status" value="1"/>
</dbReference>
<keyword evidence="3" id="KW-1185">Reference proteome</keyword>
<dbReference type="RefSeq" id="WP_182215591.1">
    <property type="nucleotide sequence ID" value="NZ_JACEZS010000004.1"/>
</dbReference>
<evidence type="ECO:0000256" key="1">
    <source>
        <dbReference type="SAM" id="MobiDB-lite"/>
    </source>
</evidence>
<dbReference type="SUPFAM" id="SSF103642">
    <property type="entry name" value="Sec-C motif"/>
    <property type="match status" value="1"/>
</dbReference>
<reference evidence="2 3" key="1">
    <citation type="submission" date="2020-07" db="EMBL/GenBank/DDBJ databases">
        <title>Novel species isolated from subtropical streams in China.</title>
        <authorList>
            <person name="Lu H."/>
        </authorList>
    </citation>
    <scope>NUCLEOTIDE SEQUENCE [LARGE SCALE GENOMIC DNA]</scope>
    <source>
        <strain evidence="2 3">FT3S</strain>
    </source>
</reference>
<evidence type="ECO:0000313" key="3">
    <source>
        <dbReference type="Proteomes" id="UP000566711"/>
    </source>
</evidence>
<dbReference type="SUPFAM" id="SSF101327">
    <property type="entry name" value="YgfB-like"/>
    <property type="match status" value="1"/>
</dbReference>